<evidence type="ECO:0000313" key="5">
    <source>
        <dbReference type="EMBL" id="KAF5916965.1"/>
    </source>
</evidence>
<organism evidence="5 6">
    <name type="scientific">Diceros bicornis minor</name>
    <name type="common">South-central black rhinoceros</name>
    <dbReference type="NCBI Taxonomy" id="77932"/>
    <lineage>
        <taxon>Eukaryota</taxon>
        <taxon>Metazoa</taxon>
        <taxon>Chordata</taxon>
        <taxon>Craniata</taxon>
        <taxon>Vertebrata</taxon>
        <taxon>Euteleostomi</taxon>
        <taxon>Mammalia</taxon>
        <taxon>Eutheria</taxon>
        <taxon>Laurasiatheria</taxon>
        <taxon>Perissodactyla</taxon>
        <taxon>Rhinocerotidae</taxon>
        <taxon>Diceros</taxon>
    </lineage>
</organism>
<sequence>MGGSARTPTLTALLCLGGSPKPFIWADPSPVVTNGSPVTIWCQGSLQADVYHLYKLRVSKPLKTEAPQDSSNKAAFFIESMSTRTAGLYQCAYNTHRNGWSELSDTLPLFVTGPVVASGENVSLSCSSETTLDTFHLLKEGGADPPTRMKSTTYHGRGQAVFPVGPVNTSHGGTYRCYVSPSFNSYVWSHPSDPLYLKVTDVYREPTLSAHPGSLVLSGDNLTLWCHSKTSFDRFALTKHEGFTAPDRLQGQHSPDFPRAM</sequence>
<feature type="domain" description="Ig-like" evidence="4">
    <location>
        <begin position="108"/>
        <end position="180"/>
    </location>
</feature>
<dbReference type="GO" id="GO:0007166">
    <property type="term" value="P:cell surface receptor signaling pathway"/>
    <property type="evidence" value="ECO:0007669"/>
    <property type="project" value="UniProtKB-ARBA"/>
</dbReference>
<evidence type="ECO:0000313" key="6">
    <source>
        <dbReference type="Proteomes" id="UP000551758"/>
    </source>
</evidence>
<dbReference type="InterPro" id="IPR013783">
    <property type="entry name" value="Ig-like_fold"/>
</dbReference>
<dbReference type="FunFam" id="2.60.40.10:FF:000049">
    <property type="entry name" value="Leukocyte immunoglobulin-like receptor subfamily B member 1"/>
    <property type="match status" value="2"/>
</dbReference>
<keyword evidence="1" id="KW-0732">Signal</keyword>
<dbReference type="PROSITE" id="PS50835">
    <property type="entry name" value="IG_LIKE"/>
    <property type="match status" value="1"/>
</dbReference>
<dbReference type="InterPro" id="IPR036179">
    <property type="entry name" value="Ig-like_dom_sf"/>
</dbReference>
<name>A0A7J7EME3_DICBM</name>
<dbReference type="Gene3D" id="2.60.40.10">
    <property type="entry name" value="Immunoglobulins"/>
    <property type="match status" value="3"/>
</dbReference>
<dbReference type="InterPro" id="IPR050412">
    <property type="entry name" value="Ig-like_Receptors_ImmuneReg"/>
</dbReference>
<protein>
    <recommendedName>
        <fullName evidence="4">Ig-like domain-containing protein</fullName>
    </recommendedName>
</protein>
<dbReference type="PANTHER" id="PTHR11738:SF88">
    <property type="entry name" value="IG-LIKE DOMAIN-CONTAINING PROTEIN"/>
    <property type="match status" value="1"/>
</dbReference>
<evidence type="ECO:0000256" key="3">
    <source>
        <dbReference type="ARBA" id="ARBA00023319"/>
    </source>
</evidence>
<dbReference type="GO" id="GO:0005886">
    <property type="term" value="C:plasma membrane"/>
    <property type="evidence" value="ECO:0007669"/>
    <property type="project" value="UniProtKB-SubCell"/>
</dbReference>
<dbReference type="AlphaFoldDB" id="A0A7J7EME3"/>
<dbReference type="InterPro" id="IPR003599">
    <property type="entry name" value="Ig_sub"/>
</dbReference>
<dbReference type="SMART" id="SM00409">
    <property type="entry name" value="IG"/>
    <property type="match status" value="2"/>
</dbReference>
<accession>A0A7J7EME3</accession>
<dbReference type="SUPFAM" id="SSF48726">
    <property type="entry name" value="Immunoglobulin"/>
    <property type="match status" value="3"/>
</dbReference>
<keyword evidence="6" id="KW-1185">Reference proteome</keyword>
<evidence type="ECO:0000256" key="1">
    <source>
        <dbReference type="ARBA" id="ARBA00022729"/>
    </source>
</evidence>
<evidence type="ECO:0000259" key="4">
    <source>
        <dbReference type="PROSITE" id="PS50835"/>
    </source>
</evidence>
<dbReference type="Pfam" id="PF00047">
    <property type="entry name" value="ig"/>
    <property type="match status" value="1"/>
</dbReference>
<dbReference type="InterPro" id="IPR007110">
    <property type="entry name" value="Ig-like_dom"/>
</dbReference>
<dbReference type="EMBL" id="JACDTQ010002604">
    <property type="protein sequence ID" value="KAF5916965.1"/>
    <property type="molecule type" value="Genomic_DNA"/>
</dbReference>
<dbReference type="PANTHER" id="PTHR11738">
    <property type="entry name" value="MHC CLASS I NK CELL RECEPTOR"/>
    <property type="match status" value="1"/>
</dbReference>
<keyword evidence="3" id="KW-0393">Immunoglobulin domain</keyword>
<keyword evidence="2" id="KW-1015">Disulfide bond</keyword>
<dbReference type="InterPro" id="IPR013151">
    <property type="entry name" value="Immunoglobulin_dom"/>
</dbReference>
<reference evidence="5 6" key="1">
    <citation type="journal article" date="2020" name="Mol. Biol. Evol.">
        <title>Interspecific Gene Flow and the Evolution of Specialization in Black and White Rhinoceros.</title>
        <authorList>
            <person name="Moodley Y."/>
            <person name="Westbury M.V."/>
            <person name="Russo I.M."/>
            <person name="Gopalakrishnan S."/>
            <person name="Rakotoarivelo A."/>
            <person name="Olsen R.A."/>
            <person name="Prost S."/>
            <person name="Tunstall T."/>
            <person name="Ryder O.A."/>
            <person name="Dalen L."/>
            <person name="Bruford M.W."/>
        </authorList>
    </citation>
    <scope>NUCLEOTIDE SEQUENCE [LARGE SCALE GENOMIC DNA]</scope>
    <source>
        <strain evidence="5">SBR-YM</strain>
        <tissue evidence="5">Skin</tissue>
    </source>
</reference>
<dbReference type="Pfam" id="PF13895">
    <property type="entry name" value="Ig_2"/>
    <property type="match status" value="1"/>
</dbReference>
<gene>
    <name evidence="5" type="ORF">HPG69_013887</name>
</gene>
<dbReference type="GO" id="GO:0002764">
    <property type="term" value="P:immune response-regulating signaling pathway"/>
    <property type="evidence" value="ECO:0007669"/>
    <property type="project" value="TreeGrafter"/>
</dbReference>
<comment type="caution">
    <text evidence="5">The sequence shown here is derived from an EMBL/GenBank/DDBJ whole genome shotgun (WGS) entry which is preliminary data.</text>
</comment>
<evidence type="ECO:0000256" key="2">
    <source>
        <dbReference type="ARBA" id="ARBA00023157"/>
    </source>
</evidence>
<proteinExistence type="predicted"/>
<dbReference type="Proteomes" id="UP000551758">
    <property type="component" value="Unassembled WGS sequence"/>
</dbReference>